<evidence type="ECO:0000313" key="1">
    <source>
        <dbReference type="EMBL" id="MBI5974696.1"/>
    </source>
</evidence>
<dbReference type="RefSeq" id="WP_198617478.1">
    <property type="nucleotide sequence ID" value="NZ_JABANU010000006.1"/>
</dbReference>
<comment type="caution">
    <text evidence="1">The sequence shown here is derived from an EMBL/GenBank/DDBJ whole genome shotgun (WGS) entry which is preliminary data.</text>
</comment>
<protein>
    <recommendedName>
        <fullName evidence="3">ABC transporter ATP-binding protein</fullName>
    </recommendedName>
</protein>
<sequence>MKIASDVTEVLDIEAVSTNVITFESSQHCDTFIQSFLNYLNKKPPIDHHFAHFITDNYDTIPIQQFNPIILNCGDRDLLKQKIIEEYVYKQFEHQVSTDANVNALYQKFEQSLRLFNYALGIQDTHYQIEVQDTSLNLKRFLKLFGLEFHHNLEDLSEIQKRKLLIDVSIKDKKENVLIILYPEAFLGHKDIQTFMNLLKQYELTTIVLTNHPSIIMNEHNVFLCKRNKLCHSIHEVKEDIEVLTNQKVSDEVVRMVAYAEFIGTEIETFAPYFQFINQYE</sequence>
<evidence type="ECO:0000313" key="2">
    <source>
        <dbReference type="Proteomes" id="UP000751852"/>
    </source>
</evidence>
<gene>
    <name evidence="1" type="ORF">HHH54_03660</name>
</gene>
<dbReference type="Proteomes" id="UP000751852">
    <property type="component" value="Unassembled WGS sequence"/>
</dbReference>
<name>A0ABS0T7G4_9STAP</name>
<organism evidence="1 2">
    <name type="scientific">Staphylococcus canis</name>
    <dbReference type="NCBI Taxonomy" id="2724942"/>
    <lineage>
        <taxon>Bacteria</taxon>
        <taxon>Bacillati</taxon>
        <taxon>Bacillota</taxon>
        <taxon>Bacilli</taxon>
        <taxon>Bacillales</taxon>
        <taxon>Staphylococcaceae</taxon>
        <taxon>Staphylococcus</taxon>
    </lineage>
</organism>
<dbReference type="EMBL" id="JABANU010000006">
    <property type="protein sequence ID" value="MBI5974696.1"/>
    <property type="molecule type" value="Genomic_DNA"/>
</dbReference>
<accession>A0ABS0T7G4</accession>
<proteinExistence type="predicted"/>
<reference evidence="1 2" key="1">
    <citation type="submission" date="2020-04" db="EMBL/GenBank/DDBJ databases">
        <title>Staphylococcus species from domestic dog.</title>
        <authorList>
            <person name="Paterson G.K."/>
        </authorList>
    </citation>
    <scope>NUCLEOTIDE SEQUENCE [LARGE SCALE GENOMIC DNA]</scope>
    <source>
        <strain evidence="1 2">H16/1A</strain>
    </source>
</reference>
<evidence type="ECO:0008006" key="3">
    <source>
        <dbReference type="Google" id="ProtNLM"/>
    </source>
</evidence>
<keyword evidence="2" id="KW-1185">Reference proteome</keyword>